<dbReference type="EMBL" id="MCGT01000001">
    <property type="protein sequence ID" value="ORX63029.1"/>
    <property type="molecule type" value="Genomic_DNA"/>
</dbReference>
<dbReference type="Pfam" id="PF01302">
    <property type="entry name" value="CAP_GLY"/>
    <property type="match status" value="1"/>
</dbReference>
<feature type="coiled-coil region" evidence="3">
    <location>
        <begin position="691"/>
        <end position="753"/>
    </location>
</feature>
<dbReference type="PANTHER" id="PTHR18916">
    <property type="entry name" value="DYNACTIN 1-RELATED MICROTUBULE-BINDING"/>
    <property type="match status" value="1"/>
</dbReference>
<name>A0A1X2GY58_9FUNG</name>
<dbReference type="PROSITE" id="PS00845">
    <property type="entry name" value="CAP_GLY_1"/>
    <property type="match status" value="1"/>
</dbReference>
<dbReference type="Proteomes" id="UP000242146">
    <property type="component" value="Unassembled WGS sequence"/>
</dbReference>
<keyword evidence="7" id="KW-1185">Reference proteome</keyword>
<feature type="compositionally biased region" description="Low complexity" evidence="4">
    <location>
        <begin position="189"/>
        <end position="207"/>
    </location>
</feature>
<evidence type="ECO:0000256" key="2">
    <source>
        <dbReference type="ARBA" id="ARBA00022490"/>
    </source>
</evidence>
<dbReference type="GO" id="GO:0051010">
    <property type="term" value="F:microtubule plus-end binding"/>
    <property type="evidence" value="ECO:0007669"/>
    <property type="project" value="TreeGrafter"/>
</dbReference>
<feature type="compositionally biased region" description="Low complexity" evidence="4">
    <location>
        <begin position="613"/>
        <end position="631"/>
    </location>
</feature>
<dbReference type="GO" id="GO:0035371">
    <property type="term" value="C:microtubule plus-end"/>
    <property type="evidence" value="ECO:0007669"/>
    <property type="project" value="TreeGrafter"/>
</dbReference>
<dbReference type="PANTHER" id="PTHR18916:SF85">
    <property type="entry name" value="TUBULIN-FOLDING COFACTOR B"/>
    <property type="match status" value="1"/>
</dbReference>
<organism evidence="6 7">
    <name type="scientific">Hesseltinella vesiculosa</name>
    <dbReference type="NCBI Taxonomy" id="101127"/>
    <lineage>
        <taxon>Eukaryota</taxon>
        <taxon>Fungi</taxon>
        <taxon>Fungi incertae sedis</taxon>
        <taxon>Mucoromycota</taxon>
        <taxon>Mucoromycotina</taxon>
        <taxon>Mucoromycetes</taxon>
        <taxon>Mucorales</taxon>
        <taxon>Cunninghamellaceae</taxon>
        <taxon>Hesseltinella</taxon>
    </lineage>
</organism>
<dbReference type="InterPro" id="IPR036859">
    <property type="entry name" value="CAP-Gly_dom_sf"/>
</dbReference>
<feature type="compositionally biased region" description="Low complexity" evidence="4">
    <location>
        <begin position="234"/>
        <end position="274"/>
    </location>
</feature>
<evidence type="ECO:0000259" key="5">
    <source>
        <dbReference type="PROSITE" id="PS50245"/>
    </source>
</evidence>
<dbReference type="GO" id="GO:0005938">
    <property type="term" value="C:cell cortex"/>
    <property type="evidence" value="ECO:0007669"/>
    <property type="project" value="TreeGrafter"/>
</dbReference>
<proteinExistence type="predicted"/>
<evidence type="ECO:0000256" key="1">
    <source>
        <dbReference type="ARBA" id="ARBA00004496"/>
    </source>
</evidence>
<sequence length="802" mass="89267">MATITRRSPSNPLTRKQSFDERIPQIPVTIGARVHIPTLSIQGTLRFVGETQFKPGIWAGIELDDDIGKNNGAVKGIRYFTCPDQRGLFILVSKIIAISPPRPTRPSKSTRSVPQPTAMKRTVPARAPSNKSSLPNRPPSNVPVMPKARSSASPALPLMPALRRPSHHQKRASASPALRQNPSPTTATSQAKRSSVSSPSKRASVVRIAGATTIVPTADPKPCSPQPATPPSAPTHTPTPAGPLASTSHTESFTSSSSSSSSSANSAYTPPASSQSHQHKEELHQLYELLQKIQREKDSLTEQMDNKDVAFERLVSAKESYALQVEEKSHQISLLQLQLDKKQAELDAMHGELQGHAEQAAQRADHHAAAEQSTKRIQKLESLVASLQDQLAKMARERDQRASEHASQLELVRRELSREKDNAASLEKECDSLQSSGIDTLRAYEASLDQLKRDHSAALDEKDRRLLQTQATLDQLKRQLHSFDELDFDDALLANDSSLTASPKHPQHHRLEEQLDATMTQLETERATMRQLMLELEALREDKKQHHRHTLSVESQYQALQQELAKELADKRRLMEETDAAGQAQTRLQDELDQLKISFASMEKEWQEAVAKLSSASTPTSTSPLSVSSPSSNLHQQQLTLAEQQCKQWKDQYHQMEQECMRLMDEMLAMGDDPSSAATTKALQDQLRKQKQEHDLAMRAKQADIQKLSKELADLESLVEGNVFGQGDLESALEQEKQKVKRLERQLAMTSLQPHCELCDQDGHDMLCCPSYKSTSTKSLYCDYCETSNHSTIQCPNQEETF</sequence>
<dbReference type="STRING" id="101127.A0A1X2GY58"/>
<evidence type="ECO:0000256" key="4">
    <source>
        <dbReference type="SAM" id="MobiDB-lite"/>
    </source>
</evidence>
<feature type="compositionally biased region" description="Polar residues" evidence="4">
    <location>
        <begin position="178"/>
        <end position="188"/>
    </location>
</feature>
<accession>A0A1X2GY58</accession>
<feature type="region of interest" description="Disordered" evidence="4">
    <location>
        <begin position="611"/>
        <end position="631"/>
    </location>
</feature>
<dbReference type="SUPFAM" id="SSF74924">
    <property type="entry name" value="Cap-Gly domain"/>
    <property type="match status" value="1"/>
</dbReference>
<keyword evidence="2" id="KW-0963">Cytoplasm</keyword>
<feature type="compositionally biased region" description="Low complexity" evidence="4">
    <location>
        <begin position="148"/>
        <end position="163"/>
    </location>
</feature>
<feature type="coiled-coil region" evidence="3">
    <location>
        <begin position="508"/>
        <end position="605"/>
    </location>
</feature>
<feature type="coiled-coil region" evidence="3">
    <location>
        <begin position="639"/>
        <end position="666"/>
    </location>
</feature>
<dbReference type="AlphaFoldDB" id="A0A1X2GY58"/>
<comment type="caution">
    <text evidence="6">The sequence shown here is derived from an EMBL/GenBank/DDBJ whole genome shotgun (WGS) entry which is preliminary data.</text>
</comment>
<gene>
    <name evidence="6" type="ORF">DM01DRAFT_1403421</name>
</gene>
<evidence type="ECO:0000256" key="3">
    <source>
        <dbReference type="SAM" id="Coils"/>
    </source>
</evidence>
<feature type="domain" description="CAP-Gly" evidence="5">
    <location>
        <begin position="49"/>
        <end position="91"/>
    </location>
</feature>
<dbReference type="InterPro" id="IPR000938">
    <property type="entry name" value="CAP-Gly_domain"/>
</dbReference>
<evidence type="ECO:0000313" key="7">
    <source>
        <dbReference type="Proteomes" id="UP000242146"/>
    </source>
</evidence>
<feature type="region of interest" description="Disordered" evidence="4">
    <location>
        <begin position="100"/>
        <end position="280"/>
    </location>
</feature>
<feature type="compositionally biased region" description="Pro residues" evidence="4">
    <location>
        <begin position="222"/>
        <end position="233"/>
    </location>
</feature>
<comment type="subcellular location">
    <subcellularLocation>
        <location evidence="1">Cytoplasm</location>
    </subcellularLocation>
</comment>
<dbReference type="SMART" id="SM01052">
    <property type="entry name" value="CAP_GLY"/>
    <property type="match status" value="1"/>
</dbReference>
<dbReference type="GO" id="GO:0031122">
    <property type="term" value="P:cytoplasmic microtubule organization"/>
    <property type="evidence" value="ECO:0007669"/>
    <property type="project" value="TreeGrafter"/>
</dbReference>
<keyword evidence="3" id="KW-0175">Coiled coil</keyword>
<protein>
    <recommendedName>
        <fullName evidence="5">CAP-Gly domain-containing protein</fullName>
    </recommendedName>
</protein>
<dbReference type="Gene3D" id="2.30.30.190">
    <property type="entry name" value="CAP Gly-rich-like domain"/>
    <property type="match status" value="1"/>
</dbReference>
<dbReference type="GO" id="GO:0005634">
    <property type="term" value="C:nucleus"/>
    <property type="evidence" value="ECO:0007669"/>
    <property type="project" value="TreeGrafter"/>
</dbReference>
<dbReference type="OrthoDB" id="2130750at2759"/>
<evidence type="ECO:0000313" key="6">
    <source>
        <dbReference type="EMBL" id="ORX63029.1"/>
    </source>
</evidence>
<dbReference type="PROSITE" id="PS50245">
    <property type="entry name" value="CAP_GLY_2"/>
    <property type="match status" value="1"/>
</dbReference>
<reference evidence="6 7" key="1">
    <citation type="submission" date="2016-07" db="EMBL/GenBank/DDBJ databases">
        <title>Pervasive Adenine N6-methylation of Active Genes in Fungi.</title>
        <authorList>
            <consortium name="DOE Joint Genome Institute"/>
            <person name="Mondo S.J."/>
            <person name="Dannebaum R.O."/>
            <person name="Kuo R.C."/>
            <person name="Labutti K."/>
            <person name="Haridas S."/>
            <person name="Kuo A."/>
            <person name="Salamov A."/>
            <person name="Ahrendt S.R."/>
            <person name="Lipzen A."/>
            <person name="Sullivan W."/>
            <person name="Andreopoulos W.B."/>
            <person name="Clum A."/>
            <person name="Lindquist E."/>
            <person name="Daum C."/>
            <person name="Ramamoorthy G.K."/>
            <person name="Gryganskyi A."/>
            <person name="Culley D."/>
            <person name="Magnuson J.K."/>
            <person name="James T.Y."/>
            <person name="O'Malley M.A."/>
            <person name="Stajich J.E."/>
            <person name="Spatafora J.W."/>
            <person name="Visel A."/>
            <person name="Grigoriev I.V."/>
        </authorList>
    </citation>
    <scope>NUCLEOTIDE SEQUENCE [LARGE SCALE GENOMIC DNA]</scope>
    <source>
        <strain evidence="6 7">NRRL 3301</strain>
    </source>
</reference>